<sequence>MVFFKTTALLTALPFVAAYPWAMELNEQLQKREEPPSRDPVFLSGRPNTGNPSVGFDVRAQFVNVTRGSGREFVAPTSGDLRGQCPGLNAAANHGFIPHSGILSTAQTVKGLGDAYNMSPDLATVLAVIATALSGDPIGGTWSIGGAYSPTVPIFPAGGIVSTHNKYENDASIVRGDAYLNGGNVGVFQMRSWEHLYQLAEEYTLDDIAKQSDYVTRWSVLNNPYYFSGPFSGLVAPAAHDFVINFMSNHSAEKPGGTLTRETLKSFFAVTGDAPGSFVHNRGQERIPDNWYKRPAANAYNLVNVLQDLLVNNAMYPGSIRIGGNTGTVNSFAGVDLGDLTGGAFNLATLGQGNNGACFLLQASLAGLPSATLPLLGTVGSILNWATQQLGPISSSLGCPQLATFDDTLFNQFPGAS</sequence>
<evidence type="ECO:0000259" key="9">
    <source>
        <dbReference type="PROSITE" id="PS51405"/>
    </source>
</evidence>
<dbReference type="EMBL" id="ML977498">
    <property type="protein sequence ID" value="KAF2133888.1"/>
    <property type="molecule type" value="Genomic_DNA"/>
</dbReference>
<keyword evidence="5" id="KW-0560">Oxidoreductase</keyword>
<dbReference type="RefSeq" id="XP_033528275.1">
    <property type="nucleotide sequence ID" value="XM_033663081.1"/>
</dbReference>
<evidence type="ECO:0000256" key="8">
    <source>
        <dbReference type="SAM" id="SignalP"/>
    </source>
</evidence>
<keyword evidence="3" id="KW-0349">Heme</keyword>
<comment type="cofactor">
    <cofactor evidence="1">
        <name>heme b</name>
        <dbReference type="ChEBI" id="CHEBI:60344"/>
    </cofactor>
</comment>
<evidence type="ECO:0000256" key="7">
    <source>
        <dbReference type="ARBA" id="ARBA00025795"/>
    </source>
</evidence>
<dbReference type="GO" id="GO:0046872">
    <property type="term" value="F:metal ion binding"/>
    <property type="evidence" value="ECO:0007669"/>
    <property type="project" value="UniProtKB-KW"/>
</dbReference>
<dbReference type="PANTHER" id="PTHR33577">
    <property type="entry name" value="STERIGMATOCYSTIN BIOSYNTHESIS PEROXIDASE STCC-RELATED"/>
    <property type="match status" value="1"/>
</dbReference>
<evidence type="ECO:0000313" key="11">
    <source>
        <dbReference type="Proteomes" id="UP000799771"/>
    </source>
</evidence>
<dbReference type="InterPro" id="IPR036851">
    <property type="entry name" value="Chloroperoxidase-like_sf"/>
</dbReference>
<feature type="signal peptide" evidence="8">
    <location>
        <begin position="1"/>
        <end position="18"/>
    </location>
</feature>
<comment type="similarity">
    <text evidence="7">Belongs to the chloroperoxidase family.</text>
</comment>
<dbReference type="InterPro" id="IPR000028">
    <property type="entry name" value="Chloroperoxidase"/>
</dbReference>
<reference evidence="10" key="1">
    <citation type="journal article" date="2020" name="Stud. Mycol.">
        <title>101 Dothideomycetes genomes: a test case for predicting lifestyles and emergence of pathogens.</title>
        <authorList>
            <person name="Haridas S."/>
            <person name="Albert R."/>
            <person name="Binder M."/>
            <person name="Bloem J."/>
            <person name="Labutti K."/>
            <person name="Salamov A."/>
            <person name="Andreopoulos B."/>
            <person name="Baker S."/>
            <person name="Barry K."/>
            <person name="Bills G."/>
            <person name="Bluhm B."/>
            <person name="Cannon C."/>
            <person name="Castanera R."/>
            <person name="Culley D."/>
            <person name="Daum C."/>
            <person name="Ezra D."/>
            <person name="Gonzalez J."/>
            <person name="Henrissat B."/>
            <person name="Kuo A."/>
            <person name="Liang C."/>
            <person name="Lipzen A."/>
            <person name="Lutzoni F."/>
            <person name="Magnuson J."/>
            <person name="Mondo S."/>
            <person name="Nolan M."/>
            <person name="Ohm R."/>
            <person name="Pangilinan J."/>
            <person name="Park H.-J."/>
            <person name="Ramirez L."/>
            <person name="Alfaro M."/>
            <person name="Sun H."/>
            <person name="Tritt A."/>
            <person name="Yoshinaga Y."/>
            <person name="Zwiers L.-H."/>
            <person name="Turgeon B."/>
            <person name="Goodwin S."/>
            <person name="Spatafora J."/>
            <person name="Crous P."/>
            <person name="Grigoriev I."/>
        </authorList>
    </citation>
    <scope>NUCLEOTIDE SEQUENCE</scope>
    <source>
        <strain evidence="10">CBS 119687</strain>
    </source>
</reference>
<evidence type="ECO:0000313" key="10">
    <source>
        <dbReference type="EMBL" id="KAF2133888.1"/>
    </source>
</evidence>
<evidence type="ECO:0000256" key="3">
    <source>
        <dbReference type="ARBA" id="ARBA00022617"/>
    </source>
</evidence>
<dbReference type="Proteomes" id="UP000799771">
    <property type="component" value="Unassembled WGS sequence"/>
</dbReference>
<dbReference type="GO" id="GO:0004601">
    <property type="term" value="F:peroxidase activity"/>
    <property type="evidence" value="ECO:0007669"/>
    <property type="project" value="UniProtKB-KW"/>
</dbReference>
<keyword evidence="8" id="KW-0732">Signal</keyword>
<dbReference type="PROSITE" id="PS51405">
    <property type="entry name" value="HEME_HALOPEROXIDASE"/>
    <property type="match status" value="1"/>
</dbReference>
<dbReference type="OrthoDB" id="407298at2759"/>
<keyword evidence="6" id="KW-0408">Iron</keyword>
<dbReference type="SUPFAM" id="SSF47571">
    <property type="entry name" value="Cloroperoxidase"/>
    <property type="match status" value="1"/>
</dbReference>
<name>A0A6A6ART2_9PLEO</name>
<feature type="chain" id="PRO_5025457079" evidence="8">
    <location>
        <begin position="19"/>
        <end position="417"/>
    </location>
</feature>
<protein>
    <submittedName>
        <fullName evidence="10">Cloroperoxidase</fullName>
    </submittedName>
</protein>
<keyword evidence="2 10" id="KW-0575">Peroxidase</keyword>
<dbReference type="Gene3D" id="1.10.489.10">
    <property type="entry name" value="Chloroperoxidase-like"/>
    <property type="match status" value="1"/>
</dbReference>
<accession>A0A6A6ART2</accession>
<feature type="domain" description="Heme haloperoxidase family profile" evidence="9">
    <location>
        <begin position="69"/>
        <end position="307"/>
    </location>
</feature>
<organism evidence="10 11">
    <name type="scientific">Dothidotthia symphoricarpi CBS 119687</name>
    <dbReference type="NCBI Taxonomy" id="1392245"/>
    <lineage>
        <taxon>Eukaryota</taxon>
        <taxon>Fungi</taxon>
        <taxon>Dikarya</taxon>
        <taxon>Ascomycota</taxon>
        <taxon>Pezizomycotina</taxon>
        <taxon>Dothideomycetes</taxon>
        <taxon>Pleosporomycetidae</taxon>
        <taxon>Pleosporales</taxon>
        <taxon>Dothidotthiaceae</taxon>
        <taxon>Dothidotthia</taxon>
    </lineage>
</organism>
<evidence type="ECO:0000256" key="4">
    <source>
        <dbReference type="ARBA" id="ARBA00022723"/>
    </source>
</evidence>
<keyword evidence="11" id="KW-1185">Reference proteome</keyword>
<proteinExistence type="inferred from homology"/>
<dbReference type="AlphaFoldDB" id="A0A6A6ART2"/>
<evidence type="ECO:0000256" key="1">
    <source>
        <dbReference type="ARBA" id="ARBA00001970"/>
    </source>
</evidence>
<dbReference type="GeneID" id="54403513"/>
<keyword evidence="4" id="KW-0479">Metal-binding</keyword>
<dbReference type="PANTHER" id="PTHR33577:SF1">
    <property type="entry name" value="HEME HALOPEROXIDASE FAMILY PROFILE DOMAIN-CONTAINING PROTEIN"/>
    <property type="match status" value="1"/>
</dbReference>
<evidence type="ECO:0000256" key="6">
    <source>
        <dbReference type="ARBA" id="ARBA00023004"/>
    </source>
</evidence>
<evidence type="ECO:0000256" key="2">
    <source>
        <dbReference type="ARBA" id="ARBA00022559"/>
    </source>
</evidence>
<gene>
    <name evidence="10" type="ORF">P153DRAFT_280556</name>
</gene>
<dbReference type="Pfam" id="PF01328">
    <property type="entry name" value="Peroxidase_2"/>
    <property type="match status" value="1"/>
</dbReference>
<evidence type="ECO:0000256" key="5">
    <source>
        <dbReference type="ARBA" id="ARBA00023002"/>
    </source>
</evidence>